<dbReference type="PROSITE" id="PS51257">
    <property type="entry name" value="PROKAR_LIPOPROTEIN"/>
    <property type="match status" value="1"/>
</dbReference>
<comment type="caution">
    <text evidence="1">The sequence shown here is derived from an EMBL/GenBank/DDBJ whole genome shotgun (WGS) entry which is preliminary data.</text>
</comment>
<dbReference type="RefSeq" id="WP_110308766.1">
    <property type="nucleotide sequence ID" value="NZ_QICL01000001.1"/>
</dbReference>
<evidence type="ECO:0000313" key="2">
    <source>
        <dbReference type="Proteomes" id="UP000247973"/>
    </source>
</evidence>
<dbReference type="Pfam" id="PF14054">
    <property type="entry name" value="DUF4249"/>
    <property type="match status" value="1"/>
</dbReference>
<protein>
    <submittedName>
        <fullName evidence="1">Uncharacterized protein DUF4249</fullName>
    </submittedName>
</protein>
<organism evidence="1 2">
    <name type="scientific">Dysgonomonas alginatilytica</name>
    <dbReference type="NCBI Taxonomy" id="1605892"/>
    <lineage>
        <taxon>Bacteria</taxon>
        <taxon>Pseudomonadati</taxon>
        <taxon>Bacteroidota</taxon>
        <taxon>Bacteroidia</taxon>
        <taxon>Bacteroidales</taxon>
        <taxon>Dysgonomonadaceae</taxon>
        <taxon>Dysgonomonas</taxon>
    </lineage>
</organism>
<dbReference type="InterPro" id="IPR025345">
    <property type="entry name" value="DUF4249"/>
</dbReference>
<reference evidence="1 2" key="1">
    <citation type="submission" date="2018-03" db="EMBL/GenBank/DDBJ databases">
        <title>Genomic Encyclopedia of Archaeal and Bacterial Type Strains, Phase II (KMG-II): from individual species to whole genera.</title>
        <authorList>
            <person name="Goeker M."/>
        </authorList>
    </citation>
    <scope>NUCLEOTIDE SEQUENCE [LARGE SCALE GENOMIC DNA]</scope>
    <source>
        <strain evidence="1 2">DSM 100214</strain>
    </source>
</reference>
<dbReference type="EMBL" id="QICL01000001">
    <property type="protein sequence ID" value="PXV68773.1"/>
    <property type="molecule type" value="Genomic_DNA"/>
</dbReference>
<accession>A0A2V3PT35</accession>
<proteinExistence type="predicted"/>
<evidence type="ECO:0000313" key="1">
    <source>
        <dbReference type="EMBL" id="PXV68773.1"/>
    </source>
</evidence>
<dbReference type="Proteomes" id="UP000247973">
    <property type="component" value="Unassembled WGS sequence"/>
</dbReference>
<keyword evidence="2" id="KW-1185">Reference proteome</keyword>
<dbReference type="AlphaFoldDB" id="A0A2V3PT35"/>
<dbReference type="OrthoDB" id="637707at2"/>
<sequence length="269" mass="30043">MNININKHITTIAAIISLFVFTSCEKEIDVDLKSAEPKLVIEGLVTADSLAKVKLTMSKNFISDNTFDPVLGALVSVSDNTGNSEILQMSDDGMYRSKNLKGVPGRTYNLKVTVEGQEYTASSAMSPHTVKIDSITMYPIPLFKYAFPMIHFQDPKGSKNYYRELLYINGKRKKLDEDATDTDDREGFYMSRIVPAYKENGSTEDPIKKGDTITIEHQLLDKGAYTFFETLGRISSSLTNPTSNIKGGALGYFSAYTYDRQTIIADWTE</sequence>
<gene>
    <name evidence="1" type="ORF">CLV62_10136</name>
</gene>
<name>A0A2V3PT35_9BACT</name>